<organism evidence="1 2">
    <name type="scientific">Gigaspora rosea</name>
    <dbReference type="NCBI Taxonomy" id="44941"/>
    <lineage>
        <taxon>Eukaryota</taxon>
        <taxon>Fungi</taxon>
        <taxon>Fungi incertae sedis</taxon>
        <taxon>Mucoromycota</taxon>
        <taxon>Glomeromycotina</taxon>
        <taxon>Glomeromycetes</taxon>
        <taxon>Diversisporales</taxon>
        <taxon>Gigasporaceae</taxon>
        <taxon>Gigaspora</taxon>
    </lineage>
</organism>
<name>A0A397WBF4_9GLOM</name>
<dbReference type="InterPro" id="IPR011990">
    <property type="entry name" value="TPR-like_helical_dom_sf"/>
</dbReference>
<proteinExistence type="predicted"/>
<accession>A0A397WBF4</accession>
<reference evidence="1 2" key="1">
    <citation type="submission" date="2018-06" db="EMBL/GenBank/DDBJ databases">
        <title>Comparative genomics reveals the genomic features of Rhizophagus irregularis, R. cerebriforme, R. diaphanum and Gigaspora rosea, and their symbiotic lifestyle signature.</title>
        <authorList>
            <person name="Morin E."/>
            <person name="San Clemente H."/>
            <person name="Chen E.C.H."/>
            <person name="De La Providencia I."/>
            <person name="Hainaut M."/>
            <person name="Kuo A."/>
            <person name="Kohler A."/>
            <person name="Murat C."/>
            <person name="Tang N."/>
            <person name="Roy S."/>
            <person name="Loubradou J."/>
            <person name="Henrissat B."/>
            <person name="Grigoriev I.V."/>
            <person name="Corradi N."/>
            <person name="Roux C."/>
            <person name="Martin F.M."/>
        </authorList>
    </citation>
    <scope>NUCLEOTIDE SEQUENCE [LARGE SCALE GENOMIC DNA]</scope>
    <source>
        <strain evidence="1 2">DAOM 194757</strain>
    </source>
</reference>
<sequence length="260" mass="30809">MESTEQLVSFIERLVSIVNEVMKGLVLQRKRNYYRLCLCYICRRPRHLARYCLVQVPIDAIKKKRQYKYRKRNDYKEKRFDTDLNDKVQHVRFFGYMDKGVRKYLKGNRRIVESRFDGRLDKCHDRLMERNGESVNKGNENGKNDSMDVMCKMDFYKEEIEKDERKNVKVNDDRCGDLPELNDNGSIKAMSANERYGVKKDKNKASERYSKLAKSDNTCRRDNLGCHYEKGSGIENNECELFIHYQKYTNMGNPNGALDN</sequence>
<dbReference type="AlphaFoldDB" id="A0A397WBF4"/>
<protein>
    <submittedName>
        <fullName evidence="1">Uncharacterized protein</fullName>
    </submittedName>
</protein>
<evidence type="ECO:0000313" key="2">
    <source>
        <dbReference type="Proteomes" id="UP000266673"/>
    </source>
</evidence>
<dbReference type="SUPFAM" id="SSF81901">
    <property type="entry name" value="HCP-like"/>
    <property type="match status" value="1"/>
</dbReference>
<dbReference type="EMBL" id="QKWP01000022">
    <property type="protein sequence ID" value="RIB30073.1"/>
    <property type="molecule type" value="Genomic_DNA"/>
</dbReference>
<dbReference type="Proteomes" id="UP000266673">
    <property type="component" value="Unassembled WGS sequence"/>
</dbReference>
<dbReference type="Gene3D" id="1.25.40.10">
    <property type="entry name" value="Tetratricopeptide repeat domain"/>
    <property type="match status" value="1"/>
</dbReference>
<comment type="caution">
    <text evidence="1">The sequence shown here is derived from an EMBL/GenBank/DDBJ whole genome shotgun (WGS) entry which is preliminary data.</text>
</comment>
<gene>
    <name evidence="1" type="ORF">C2G38_2027150</name>
</gene>
<keyword evidence="2" id="KW-1185">Reference proteome</keyword>
<evidence type="ECO:0000313" key="1">
    <source>
        <dbReference type="EMBL" id="RIB30073.1"/>
    </source>
</evidence>